<comment type="catalytic activity">
    <reaction evidence="13">
        <text>2 a Fe(II)-siderophore + NADP(+) + H(+) = 2 a Fe(III)-siderophore + NADPH</text>
        <dbReference type="Rhea" id="RHEA:28795"/>
        <dbReference type="Rhea" id="RHEA-COMP:11342"/>
        <dbReference type="Rhea" id="RHEA-COMP:11344"/>
        <dbReference type="ChEBI" id="CHEBI:15378"/>
        <dbReference type="ChEBI" id="CHEBI:29033"/>
        <dbReference type="ChEBI" id="CHEBI:29034"/>
        <dbReference type="ChEBI" id="CHEBI:57783"/>
        <dbReference type="ChEBI" id="CHEBI:58349"/>
        <dbReference type="EC" id="1.16.1.9"/>
    </reaction>
</comment>
<dbReference type="InterPro" id="IPR013130">
    <property type="entry name" value="Fe3_Rdtase_TM_dom"/>
</dbReference>
<keyword evidence="4" id="KW-0813">Transport</keyword>
<keyword evidence="5" id="KW-1003">Cell membrane</keyword>
<evidence type="ECO:0000256" key="7">
    <source>
        <dbReference type="ARBA" id="ARBA00022982"/>
    </source>
</evidence>
<dbReference type="Gene3D" id="3.40.50.80">
    <property type="entry name" value="Nucleotide-binding domain of ferredoxin-NADP reductase (FNR) module"/>
    <property type="match status" value="1"/>
</dbReference>
<dbReference type="GO" id="GO:0005886">
    <property type="term" value="C:plasma membrane"/>
    <property type="evidence" value="ECO:0007669"/>
    <property type="project" value="UniProtKB-SubCell"/>
</dbReference>
<keyword evidence="11 15" id="KW-0472">Membrane</keyword>
<dbReference type="OrthoDB" id="3944240at2759"/>
<evidence type="ECO:0000259" key="16">
    <source>
        <dbReference type="PROSITE" id="PS51384"/>
    </source>
</evidence>
<dbReference type="InterPro" id="IPR017938">
    <property type="entry name" value="Riboflavin_synthase-like_b-brl"/>
</dbReference>
<reference evidence="17 18" key="1">
    <citation type="submission" date="2015-04" db="EMBL/GenBank/DDBJ databases">
        <title>Genome sequence of Ceratocystis platani, a major pathogen of plane trees.</title>
        <authorList>
            <person name="Belbahri L."/>
        </authorList>
    </citation>
    <scope>NUCLEOTIDE SEQUENCE [LARGE SCALE GENOMIC DNA]</scope>
    <source>
        <strain evidence="17 18">CFO</strain>
    </source>
</reference>
<evidence type="ECO:0000256" key="12">
    <source>
        <dbReference type="ARBA" id="ARBA00023180"/>
    </source>
</evidence>
<evidence type="ECO:0000256" key="3">
    <source>
        <dbReference type="ARBA" id="ARBA00012668"/>
    </source>
</evidence>
<proteinExistence type="inferred from homology"/>
<name>A0A0F8D8X9_CERFI</name>
<comment type="similarity">
    <text evidence="2">Belongs to the ferric reductase (FRE) family.</text>
</comment>
<evidence type="ECO:0000256" key="5">
    <source>
        <dbReference type="ARBA" id="ARBA00022475"/>
    </source>
</evidence>
<gene>
    <name evidence="17" type="primary">FRE3_2</name>
    <name evidence="17" type="ORF">CFO_g5108</name>
</gene>
<dbReference type="InterPro" id="IPR013112">
    <property type="entry name" value="FAD-bd_8"/>
</dbReference>
<evidence type="ECO:0000256" key="13">
    <source>
        <dbReference type="ARBA" id="ARBA00048483"/>
    </source>
</evidence>
<evidence type="ECO:0000256" key="8">
    <source>
        <dbReference type="ARBA" id="ARBA00022989"/>
    </source>
</evidence>
<feature type="domain" description="FAD-binding FR-type" evidence="16">
    <location>
        <begin position="274"/>
        <end position="412"/>
    </location>
</feature>
<accession>A0A0F8D8X9</accession>
<feature type="transmembrane region" description="Helical" evidence="15">
    <location>
        <begin position="210"/>
        <end position="227"/>
    </location>
</feature>
<protein>
    <recommendedName>
        <fullName evidence="3">ferric-chelate reductase (NADPH)</fullName>
        <ecNumber evidence="3">1.16.1.9</ecNumber>
    </recommendedName>
</protein>
<dbReference type="SFLD" id="SFLDG01168">
    <property type="entry name" value="Ferric_reductase_subgroup_(FRE"/>
    <property type="match status" value="1"/>
</dbReference>
<dbReference type="EMBL" id="LBBL01000381">
    <property type="protein sequence ID" value="KKF92539.1"/>
    <property type="molecule type" value="Genomic_DNA"/>
</dbReference>
<dbReference type="SUPFAM" id="SSF63380">
    <property type="entry name" value="Riboflavin synthase domain-like"/>
    <property type="match status" value="1"/>
</dbReference>
<keyword evidence="18" id="KW-1185">Reference proteome</keyword>
<feature type="compositionally biased region" description="Basic and acidic residues" evidence="14">
    <location>
        <begin position="519"/>
        <end position="530"/>
    </location>
</feature>
<feature type="transmembrane region" description="Helical" evidence="15">
    <location>
        <begin position="172"/>
        <end position="190"/>
    </location>
</feature>
<dbReference type="EC" id="1.16.1.9" evidence="3"/>
<evidence type="ECO:0000256" key="2">
    <source>
        <dbReference type="ARBA" id="ARBA00006278"/>
    </source>
</evidence>
<dbReference type="GO" id="GO:0006826">
    <property type="term" value="P:iron ion transport"/>
    <property type="evidence" value="ECO:0007669"/>
    <property type="project" value="TreeGrafter"/>
</dbReference>
<evidence type="ECO:0000313" key="18">
    <source>
        <dbReference type="Proteomes" id="UP000034841"/>
    </source>
</evidence>
<evidence type="ECO:0000256" key="4">
    <source>
        <dbReference type="ARBA" id="ARBA00022448"/>
    </source>
</evidence>
<comment type="subcellular location">
    <subcellularLocation>
        <location evidence="1">Cell membrane</location>
        <topology evidence="1">Multi-pass membrane protein</topology>
    </subcellularLocation>
</comment>
<evidence type="ECO:0000256" key="15">
    <source>
        <dbReference type="SAM" id="Phobius"/>
    </source>
</evidence>
<dbReference type="PANTHER" id="PTHR32361:SF9">
    <property type="entry name" value="FERRIC REDUCTASE TRANSMEMBRANE COMPONENT 3-RELATED"/>
    <property type="match status" value="1"/>
</dbReference>
<keyword evidence="9 17" id="KW-0560">Oxidoreductase</keyword>
<dbReference type="SFLD" id="SFLDS00052">
    <property type="entry name" value="Ferric_Reductase_Domain"/>
    <property type="match status" value="1"/>
</dbReference>
<dbReference type="PANTHER" id="PTHR32361">
    <property type="entry name" value="FERRIC/CUPRIC REDUCTASE TRANSMEMBRANE COMPONENT"/>
    <property type="match status" value="1"/>
</dbReference>
<dbReference type="InterPro" id="IPR051410">
    <property type="entry name" value="Ferric/Cupric_Reductase"/>
</dbReference>
<dbReference type="GO" id="GO:0052851">
    <property type="term" value="F:ferric-chelate reductase (NADPH) activity"/>
    <property type="evidence" value="ECO:0007669"/>
    <property type="project" value="UniProtKB-EC"/>
</dbReference>
<evidence type="ECO:0000313" key="17">
    <source>
        <dbReference type="EMBL" id="KKF92539.1"/>
    </source>
</evidence>
<sequence>MDMGMSMFRDDNMKIARIFWYIIAAFVGATLVSRAFKELDARSRLKRCSPDSSPPTASRPAGPFFAYWATFTAVLRETRHPTFYIKSRLFSWLSPPSLGRCIVLFTYWLVVFLMATEDAVKDDVYYWERIGYRNAWVTTTQLPLVYLLANKTNPLGLLLGVGHERINWFHRWVARTMLITATLHGFFFYAEWDRANFVKIQMETMPMVKYGFGAWGLMVWNVITTVAPLRNLAYEIFVAQHVMSSVAMLWCIYKHIPPNARYNLWWSIGVWAFDRFARAVVYTVRNTRFTAVKRTGCNGKRRFGHDASAVAVGDSTTIVTLKSVHFSWTPGQYVYLWIPSLGPFEAHPYTVAAAHRVPGVCTCNSVQLVIRKHSGFSKRLHAAAVKAQEQDPNGHASFVAYVAGPYGAPPRWDIYENLVLVSASTGASFTLPILEAVVESKRRKEPSCTRRVDFVLTARKGEEVDWYVHRLRQALSQSRDLVDFELNVHVAKTGSAAGKRPDSGSTTAHEKTLEAELALESHSDGSEKQKSPQLTPIASPVQRRRTGLIVDDIESGANCCQATNPIVMAPEADVVKEYDSRLDIAALIRTPVEAAHGETSVVVCGGRALTSRVRNSVASLSDERAVHKGTGAQGIHLYAEEYSF</sequence>
<keyword evidence="10" id="KW-0406">Ion transport</keyword>
<evidence type="ECO:0000256" key="9">
    <source>
        <dbReference type="ARBA" id="ARBA00023002"/>
    </source>
</evidence>
<evidence type="ECO:0000256" key="6">
    <source>
        <dbReference type="ARBA" id="ARBA00022692"/>
    </source>
</evidence>
<dbReference type="AlphaFoldDB" id="A0A0F8D8X9"/>
<feature type="transmembrane region" description="Helical" evidence="15">
    <location>
        <begin position="97"/>
        <end position="115"/>
    </location>
</feature>
<feature type="region of interest" description="Disordered" evidence="14">
    <location>
        <begin position="519"/>
        <end position="541"/>
    </location>
</feature>
<dbReference type="GO" id="GO:0015677">
    <property type="term" value="P:copper ion import"/>
    <property type="evidence" value="ECO:0007669"/>
    <property type="project" value="TreeGrafter"/>
</dbReference>
<dbReference type="GO" id="GO:0006879">
    <property type="term" value="P:intracellular iron ion homeostasis"/>
    <property type="evidence" value="ECO:0007669"/>
    <property type="project" value="TreeGrafter"/>
</dbReference>
<dbReference type="Pfam" id="PF01794">
    <property type="entry name" value="Ferric_reduct"/>
    <property type="match status" value="1"/>
</dbReference>
<dbReference type="InterPro" id="IPR039261">
    <property type="entry name" value="FNR_nucleotide-bd"/>
</dbReference>
<keyword evidence="7" id="KW-0249">Electron transport</keyword>
<evidence type="ECO:0000256" key="14">
    <source>
        <dbReference type="SAM" id="MobiDB-lite"/>
    </source>
</evidence>
<evidence type="ECO:0000256" key="1">
    <source>
        <dbReference type="ARBA" id="ARBA00004651"/>
    </source>
</evidence>
<dbReference type="Proteomes" id="UP000034841">
    <property type="component" value="Unassembled WGS sequence"/>
</dbReference>
<evidence type="ECO:0000256" key="11">
    <source>
        <dbReference type="ARBA" id="ARBA00023136"/>
    </source>
</evidence>
<dbReference type="PROSITE" id="PS51384">
    <property type="entry name" value="FAD_FR"/>
    <property type="match status" value="1"/>
</dbReference>
<evidence type="ECO:0000256" key="10">
    <source>
        <dbReference type="ARBA" id="ARBA00023065"/>
    </source>
</evidence>
<dbReference type="InterPro" id="IPR017927">
    <property type="entry name" value="FAD-bd_FR_type"/>
</dbReference>
<dbReference type="CDD" id="cd06186">
    <property type="entry name" value="NOX_Duox_like_FAD_NADP"/>
    <property type="match status" value="1"/>
</dbReference>
<keyword evidence="6 15" id="KW-0812">Transmembrane</keyword>
<keyword evidence="8 15" id="KW-1133">Transmembrane helix</keyword>
<dbReference type="InterPro" id="IPR013121">
    <property type="entry name" value="Fe_red_NAD-bd_6"/>
</dbReference>
<organism evidence="17 18">
    <name type="scientific">Ceratocystis fimbriata f. sp. platani</name>
    <dbReference type="NCBI Taxonomy" id="88771"/>
    <lineage>
        <taxon>Eukaryota</taxon>
        <taxon>Fungi</taxon>
        <taxon>Dikarya</taxon>
        <taxon>Ascomycota</taxon>
        <taxon>Pezizomycotina</taxon>
        <taxon>Sordariomycetes</taxon>
        <taxon>Hypocreomycetidae</taxon>
        <taxon>Microascales</taxon>
        <taxon>Ceratocystidaceae</taxon>
        <taxon>Ceratocystis</taxon>
    </lineage>
</organism>
<comment type="caution">
    <text evidence="17">The sequence shown here is derived from an EMBL/GenBank/DDBJ whole genome shotgun (WGS) entry which is preliminary data.</text>
</comment>
<dbReference type="Pfam" id="PF08030">
    <property type="entry name" value="NAD_binding_6"/>
    <property type="match status" value="1"/>
</dbReference>
<dbReference type="Pfam" id="PF08022">
    <property type="entry name" value="FAD_binding_8"/>
    <property type="match status" value="1"/>
</dbReference>
<keyword evidence="12" id="KW-0325">Glycoprotein</keyword>